<sequence length="222" mass="24609">MAIILSLLVAMQCQSVLAVSSLTIETTSGPVTGLINGTTPNVAQFLGIPYAEPPVKERRWLPSILKTRLSSIDATRFGYSCPQFEGNASSVWDTDAPQFITPANTTGEDCLVANVWAPWNKNNTEKLPVIVWIYGGGFQTGGGNIEYQIPSRWIERSQSHIVVGVKCHRELRGIWTRDMKNCVPPRRGLIGYYISDGREYSGLLGVSSRFSDFIRGRRQDGR</sequence>
<accession>A0A6G1K7B2</accession>
<keyword evidence="3" id="KW-0378">Hydrolase</keyword>
<dbReference type="EMBL" id="MU005771">
    <property type="protein sequence ID" value="KAF2708704.1"/>
    <property type="molecule type" value="Genomic_DNA"/>
</dbReference>
<dbReference type="AlphaFoldDB" id="A0A6G1K7B2"/>
<dbReference type="GO" id="GO:0016787">
    <property type="term" value="F:hydrolase activity"/>
    <property type="evidence" value="ECO:0007669"/>
    <property type="project" value="UniProtKB-KW"/>
</dbReference>
<dbReference type="Gene3D" id="3.40.50.1820">
    <property type="entry name" value="alpha/beta hydrolase"/>
    <property type="match status" value="1"/>
</dbReference>
<feature type="domain" description="Carboxylesterase type B" evidence="2">
    <location>
        <begin position="22"/>
        <end position="149"/>
    </location>
</feature>
<keyword evidence="1" id="KW-0732">Signal</keyword>
<dbReference type="OrthoDB" id="408631at2759"/>
<dbReference type="InterPro" id="IPR002018">
    <property type="entry name" value="CarbesteraseB"/>
</dbReference>
<protein>
    <submittedName>
        <fullName evidence="3">Alpha/beta-hydrolase</fullName>
    </submittedName>
</protein>
<keyword evidence="4" id="KW-1185">Reference proteome</keyword>
<dbReference type="PANTHER" id="PTHR45237:SF2">
    <property type="entry name" value="POSSIBLE PARA-NITROBENZYL ESTERASE"/>
    <property type="match status" value="1"/>
</dbReference>
<evidence type="ECO:0000256" key="1">
    <source>
        <dbReference type="SAM" id="SignalP"/>
    </source>
</evidence>
<dbReference type="Proteomes" id="UP000799428">
    <property type="component" value="Unassembled WGS sequence"/>
</dbReference>
<dbReference type="Pfam" id="PF00135">
    <property type="entry name" value="COesterase"/>
    <property type="match status" value="1"/>
</dbReference>
<name>A0A6G1K7B2_9PLEO</name>
<feature type="signal peptide" evidence="1">
    <location>
        <begin position="1"/>
        <end position="18"/>
    </location>
</feature>
<gene>
    <name evidence="3" type="ORF">K504DRAFT_491380</name>
</gene>
<evidence type="ECO:0000313" key="4">
    <source>
        <dbReference type="Proteomes" id="UP000799428"/>
    </source>
</evidence>
<organism evidence="3 4">
    <name type="scientific">Pleomassaria siparia CBS 279.74</name>
    <dbReference type="NCBI Taxonomy" id="1314801"/>
    <lineage>
        <taxon>Eukaryota</taxon>
        <taxon>Fungi</taxon>
        <taxon>Dikarya</taxon>
        <taxon>Ascomycota</taxon>
        <taxon>Pezizomycotina</taxon>
        <taxon>Dothideomycetes</taxon>
        <taxon>Pleosporomycetidae</taxon>
        <taxon>Pleosporales</taxon>
        <taxon>Pleomassariaceae</taxon>
        <taxon>Pleomassaria</taxon>
    </lineage>
</organism>
<evidence type="ECO:0000259" key="2">
    <source>
        <dbReference type="Pfam" id="PF00135"/>
    </source>
</evidence>
<evidence type="ECO:0000313" key="3">
    <source>
        <dbReference type="EMBL" id="KAF2708704.1"/>
    </source>
</evidence>
<reference evidence="3" key="1">
    <citation type="journal article" date="2020" name="Stud. Mycol.">
        <title>101 Dothideomycetes genomes: a test case for predicting lifestyles and emergence of pathogens.</title>
        <authorList>
            <person name="Haridas S."/>
            <person name="Albert R."/>
            <person name="Binder M."/>
            <person name="Bloem J."/>
            <person name="Labutti K."/>
            <person name="Salamov A."/>
            <person name="Andreopoulos B."/>
            <person name="Baker S."/>
            <person name="Barry K."/>
            <person name="Bills G."/>
            <person name="Bluhm B."/>
            <person name="Cannon C."/>
            <person name="Castanera R."/>
            <person name="Culley D."/>
            <person name="Daum C."/>
            <person name="Ezra D."/>
            <person name="Gonzalez J."/>
            <person name="Henrissat B."/>
            <person name="Kuo A."/>
            <person name="Liang C."/>
            <person name="Lipzen A."/>
            <person name="Lutzoni F."/>
            <person name="Magnuson J."/>
            <person name="Mondo S."/>
            <person name="Nolan M."/>
            <person name="Ohm R."/>
            <person name="Pangilinan J."/>
            <person name="Park H.-J."/>
            <person name="Ramirez L."/>
            <person name="Alfaro M."/>
            <person name="Sun H."/>
            <person name="Tritt A."/>
            <person name="Yoshinaga Y."/>
            <person name="Zwiers L.-H."/>
            <person name="Turgeon B."/>
            <person name="Goodwin S."/>
            <person name="Spatafora J."/>
            <person name="Crous P."/>
            <person name="Grigoriev I."/>
        </authorList>
    </citation>
    <scope>NUCLEOTIDE SEQUENCE</scope>
    <source>
        <strain evidence="3">CBS 279.74</strain>
    </source>
</reference>
<dbReference type="SUPFAM" id="SSF53474">
    <property type="entry name" value="alpha/beta-Hydrolases"/>
    <property type="match status" value="1"/>
</dbReference>
<feature type="chain" id="PRO_5026170096" evidence="1">
    <location>
        <begin position="19"/>
        <end position="222"/>
    </location>
</feature>
<proteinExistence type="predicted"/>
<dbReference type="PANTHER" id="PTHR45237">
    <property type="entry name" value="POSSIBLE PARA-NITROBENZYL ESTERASE"/>
    <property type="match status" value="1"/>
</dbReference>
<dbReference type="InterPro" id="IPR029058">
    <property type="entry name" value="AB_hydrolase_fold"/>
</dbReference>